<keyword evidence="5 9" id="KW-0378">Hydrolase</keyword>
<comment type="similarity">
    <text evidence="1">Belongs to the tannase family.</text>
</comment>
<evidence type="ECO:0000256" key="8">
    <source>
        <dbReference type="SAM" id="SignalP"/>
    </source>
</evidence>
<keyword evidence="2" id="KW-0719">Serine esterase</keyword>
<dbReference type="GO" id="GO:0046872">
    <property type="term" value="F:metal ion binding"/>
    <property type="evidence" value="ECO:0007669"/>
    <property type="project" value="UniProtKB-KW"/>
</dbReference>
<keyword evidence="4 8" id="KW-0732">Signal</keyword>
<evidence type="ECO:0000256" key="1">
    <source>
        <dbReference type="ARBA" id="ARBA00006249"/>
    </source>
</evidence>
<gene>
    <name evidence="9" type="ORF">GJ699_25055</name>
</gene>
<dbReference type="AlphaFoldDB" id="A0A6I2L502"/>
<dbReference type="PANTHER" id="PTHR33938:SF15">
    <property type="entry name" value="FERULOYL ESTERASE B-RELATED"/>
    <property type="match status" value="1"/>
</dbReference>
<comment type="caution">
    <text evidence="9">The sequence shown here is derived from an EMBL/GenBank/DDBJ whole genome shotgun (WGS) entry which is preliminary data.</text>
</comment>
<keyword evidence="7" id="KW-1015">Disulfide bond</keyword>
<dbReference type="Pfam" id="PF07519">
    <property type="entry name" value="Tannase"/>
    <property type="match status" value="1"/>
</dbReference>
<dbReference type="Gene3D" id="3.40.50.1820">
    <property type="entry name" value="alpha/beta hydrolase"/>
    <property type="match status" value="1"/>
</dbReference>
<proteinExistence type="inferred from homology"/>
<dbReference type="RefSeq" id="WP_154381474.1">
    <property type="nucleotide sequence ID" value="NZ_WKJK01000015.1"/>
</dbReference>
<accession>A0A6I2L502</accession>
<feature type="chain" id="PRO_5026353702" evidence="8">
    <location>
        <begin position="31"/>
        <end position="558"/>
    </location>
</feature>
<keyword evidence="3" id="KW-0479">Metal-binding</keyword>
<dbReference type="PANTHER" id="PTHR33938">
    <property type="entry name" value="FERULOYL ESTERASE B-RELATED"/>
    <property type="match status" value="1"/>
</dbReference>
<protein>
    <submittedName>
        <fullName evidence="9">Tannase/feruloyl esterase family alpha/beta hydrolase</fullName>
    </submittedName>
</protein>
<name>A0A6I2L502_9BURK</name>
<sequence>MQTNQRRNAALRLLPLTLALALAVPHAARASEDFAARCRAMGQYSDGDLKVTTAQLVPAGPAPALPFSQPGGAAKPLQLPEHCLVQASFEQRAGVGDKPYAIRMELRLPPDWNGRFLFQGGGGMNGFVPPAIGANSNAQSAYPPALHRGFAVVSTDTGHDAPNPADASFARDQLAKLNYAYAAIGKVTLHAKAMIARLAGKAPDHSYFAGCSNGGREAMLAAQRYPDLFDGVLASNPAFNLRDAAVMSYFSGKTYDAAAQNDAKARGLAAFLITPAEGELIRKAVLEQCDALDGAKDGMVFDHAACHFNVKSLECKPGQSSANCLAPAKAEAIAKAFQGPLDDAGKPRFTPWVWDASVFTPDWLIWQTGLPLPNGQSMTMLRELVTASLTQYFAFPAIDAATLSTSPRDIERLLRATDATAGLTVATSTDFTSFAARGGKVMFTDGWSDPIFSAQDLVNWYGRMAADMERVSGKPTEQFARLFMVPGMAHCTGGQSLDDMDALGSLVSWVEQGKAPDMLKATGQSFPGVSRPICAWPAIARYKGSGPVDDAASFTCKP</sequence>
<organism evidence="9 10">
    <name type="scientific">Duganella guangzhouensis</name>
    <dbReference type="NCBI Taxonomy" id="2666084"/>
    <lineage>
        <taxon>Bacteria</taxon>
        <taxon>Pseudomonadati</taxon>
        <taxon>Pseudomonadota</taxon>
        <taxon>Betaproteobacteria</taxon>
        <taxon>Burkholderiales</taxon>
        <taxon>Oxalobacteraceae</taxon>
        <taxon>Telluria group</taxon>
        <taxon>Duganella</taxon>
    </lineage>
</organism>
<dbReference type="EMBL" id="WKJK01000015">
    <property type="protein sequence ID" value="MRW93261.1"/>
    <property type="molecule type" value="Genomic_DNA"/>
</dbReference>
<evidence type="ECO:0000256" key="6">
    <source>
        <dbReference type="ARBA" id="ARBA00022837"/>
    </source>
</evidence>
<dbReference type="InterPro" id="IPR011118">
    <property type="entry name" value="Tannase/feruloyl_esterase"/>
</dbReference>
<reference evidence="9 10" key="1">
    <citation type="submission" date="2019-11" db="EMBL/GenBank/DDBJ databases">
        <title>Novel species isolated from a subtropical stream in China.</title>
        <authorList>
            <person name="Lu H."/>
        </authorList>
    </citation>
    <scope>NUCLEOTIDE SEQUENCE [LARGE SCALE GENOMIC DNA]</scope>
    <source>
        <strain evidence="9 10">FT80W</strain>
    </source>
</reference>
<evidence type="ECO:0000313" key="10">
    <source>
        <dbReference type="Proteomes" id="UP000433309"/>
    </source>
</evidence>
<evidence type="ECO:0000256" key="5">
    <source>
        <dbReference type="ARBA" id="ARBA00022801"/>
    </source>
</evidence>
<evidence type="ECO:0000256" key="4">
    <source>
        <dbReference type="ARBA" id="ARBA00022729"/>
    </source>
</evidence>
<feature type="signal peptide" evidence="8">
    <location>
        <begin position="1"/>
        <end position="30"/>
    </location>
</feature>
<keyword evidence="10" id="KW-1185">Reference proteome</keyword>
<evidence type="ECO:0000313" key="9">
    <source>
        <dbReference type="EMBL" id="MRW93261.1"/>
    </source>
</evidence>
<dbReference type="SUPFAM" id="SSF53474">
    <property type="entry name" value="alpha/beta-Hydrolases"/>
    <property type="match status" value="2"/>
</dbReference>
<dbReference type="GO" id="GO:0052689">
    <property type="term" value="F:carboxylic ester hydrolase activity"/>
    <property type="evidence" value="ECO:0007669"/>
    <property type="project" value="UniProtKB-KW"/>
</dbReference>
<evidence type="ECO:0000256" key="3">
    <source>
        <dbReference type="ARBA" id="ARBA00022723"/>
    </source>
</evidence>
<dbReference type="Proteomes" id="UP000433309">
    <property type="component" value="Unassembled WGS sequence"/>
</dbReference>
<evidence type="ECO:0000256" key="2">
    <source>
        <dbReference type="ARBA" id="ARBA00022487"/>
    </source>
</evidence>
<evidence type="ECO:0000256" key="7">
    <source>
        <dbReference type="ARBA" id="ARBA00023157"/>
    </source>
</evidence>
<dbReference type="InterPro" id="IPR029058">
    <property type="entry name" value="AB_hydrolase_fold"/>
</dbReference>
<keyword evidence="6" id="KW-0106">Calcium</keyword>